<feature type="compositionally biased region" description="Basic and acidic residues" evidence="10">
    <location>
        <begin position="948"/>
        <end position="960"/>
    </location>
</feature>
<protein>
    <submittedName>
        <fullName evidence="14">Vesicular integral-membrane protein VIP36</fullName>
    </submittedName>
</protein>
<dbReference type="InterPro" id="IPR007021">
    <property type="entry name" value="DUF659"/>
</dbReference>
<dbReference type="InterPro" id="IPR051136">
    <property type="entry name" value="Intracellular_Lectin-GPT"/>
</dbReference>
<dbReference type="GO" id="GO:0008270">
    <property type="term" value="F:zinc ion binding"/>
    <property type="evidence" value="ECO:0007669"/>
    <property type="project" value="UniProtKB-KW"/>
</dbReference>
<feature type="compositionally biased region" description="Basic and acidic residues" evidence="10">
    <location>
        <begin position="892"/>
        <end position="933"/>
    </location>
</feature>
<evidence type="ECO:0000256" key="2">
    <source>
        <dbReference type="ARBA" id="ARBA00022692"/>
    </source>
</evidence>
<keyword evidence="7 11" id="KW-1133">Transmembrane helix</keyword>
<dbReference type="GO" id="GO:0000139">
    <property type="term" value="C:Golgi membrane"/>
    <property type="evidence" value="ECO:0007669"/>
    <property type="project" value="TreeGrafter"/>
</dbReference>
<evidence type="ECO:0000256" key="8">
    <source>
        <dbReference type="ARBA" id="ARBA00023136"/>
    </source>
</evidence>
<dbReference type="InterPro" id="IPR005052">
    <property type="entry name" value="Lectin_leg"/>
</dbReference>
<dbReference type="Proteomes" id="UP000886998">
    <property type="component" value="Unassembled WGS sequence"/>
</dbReference>
<evidence type="ECO:0000313" key="15">
    <source>
        <dbReference type="Proteomes" id="UP000886998"/>
    </source>
</evidence>
<dbReference type="SUPFAM" id="SSF140996">
    <property type="entry name" value="Hermes dimerisation domain"/>
    <property type="match status" value="1"/>
</dbReference>
<evidence type="ECO:0000259" key="12">
    <source>
        <dbReference type="PROSITE" id="PS50808"/>
    </source>
</evidence>
<evidence type="ECO:0000256" key="10">
    <source>
        <dbReference type="SAM" id="MobiDB-lite"/>
    </source>
</evidence>
<dbReference type="InterPro" id="IPR013320">
    <property type="entry name" value="ConA-like_dom_sf"/>
</dbReference>
<evidence type="ECO:0000256" key="11">
    <source>
        <dbReference type="SAM" id="Phobius"/>
    </source>
</evidence>
<dbReference type="InterPro" id="IPR012337">
    <property type="entry name" value="RNaseH-like_sf"/>
</dbReference>
<dbReference type="GO" id="GO:0005537">
    <property type="term" value="F:D-mannose binding"/>
    <property type="evidence" value="ECO:0007669"/>
    <property type="project" value="TreeGrafter"/>
</dbReference>
<dbReference type="OrthoDB" id="270293at2759"/>
<keyword evidence="3" id="KW-0479">Metal-binding</keyword>
<dbReference type="EMBL" id="BMAV01001529">
    <property type="protein sequence ID" value="GFY39789.1"/>
    <property type="molecule type" value="Genomic_DNA"/>
</dbReference>
<dbReference type="PANTHER" id="PTHR12223">
    <property type="entry name" value="VESICULAR MANNOSE-BINDING LECTIN"/>
    <property type="match status" value="1"/>
</dbReference>
<evidence type="ECO:0000256" key="4">
    <source>
        <dbReference type="ARBA" id="ARBA00022729"/>
    </source>
</evidence>
<dbReference type="InterPro" id="IPR036236">
    <property type="entry name" value="Znf_C2H2_sf"/>
</dbReference>
<keyword evidence="5 9" id="KW-0863">Zinc-finger</keyword>
<dbReference type="SUPFAM" id="SSF49899">
    <property type="entry name" value="Concanavalin A-like lectins/glucanases"/>
    <property type="match status" value="1"/>
</dbReference>
<feature type="transmembrane region" description="Helical" evidence="11">
    <location>
        <begin position="973"/>
        <end position="990"/>
    </location>
</feature>
<dbReference type="Pfam" id="PF03388">
    <property type="entry name" value="Lectin_leg-like"/>
    <property type="match status" value="1"/>
</dbReference>
<evidence type="ECO:0000256" key="7">
    <source>
        <dbReference type="ARBA" id="ARBA00022989"/>
    </source>
</evidence>
<dbReference type="PROSITE" id="PS50808">
    <property type="entry name" value="ZF_BED"/>
    <property type="match status" value="1"/>
</dbReference>
<dbReference type="PANTHER" id="PTHR12223:SF45">
    <property type="entry name" value="RE50040P"/>
    <property type="match status" value="1"/>
</dbReference>
<accession>A0A8X6WR63</accession>
<dbReference type="InterPro" id="IPR003656">
    <property type="entry name" value="Znf_BED"/>
</dbReference>
<dbReference type="AlphaFoldDB" id="A0A8X6WR63"/>
<dbReference type="Gene3D" id="2.60.120.200">
    <property type="match status" value="1"/>
</dbReference>
<dbReference type="GO" id="GO:0006888">
    <property type="term" value="P:endoplasmic reticulum to Golgi vesicle-mediated transport"/>
    <property type="evidence" value="ECO:0007669"/>
    <property type="project" value="TreeGrafter"/>
</dbReference>
<reference evidence="14" key="1">
    <citation type="submission" date="2020-08" db="EMBL/GenBank/DDBJ databases">
        <title>Multicomponent nature underlies the extraordinary mechanical properties of spider dragline silk.</title>
        <authorList>
            <person name="Kono N."/>
            <person name="Nakamura H."/>
            <person name="Mori M."/>
            <person name="Yoshida Y."/>
            <person name="Ohtoshi R."/>
            <person name="Malay A.D."/>
            <person name="Moran D.A.P."/>
            <person name="Tomita M."/>
            <person name="Numata K."/>
            <person name="Arakawa K."/>
        </authorList>
    </citation>
    <scope>NUCLEOTIDE SEQUENCE</scope>
</reference>
<comment type="caution">
    <text evidence="14">The sequence shown here is derived from an EMBL/GenBank/DDBJ whole genome shotgun (WGS) entry which is preliminary data.</text>
</comment>
<evidence type="ECO:0000256" key="3">
    <source>
        <dbReference type="ARBA" id="ARBA00022723"/>
    </source>
</evidence>
<dbReference type="SUPFAM" id="SSF53098">
    <property type="entry name" value="Ribonuclease H-like"/>
    <property type="match status" value="1"/>
</dbReference>
<evidence type="ECO:0000256" key="6">
    <source>
        <dbReference type="ARBA" id="ARBA00022833"/>
    </source>
</evidence>
<dbReference type="GO" id="GO:0003677">
    <property type="term" value="F:DNA binding"/>
    <property type="evidence" value="ECO:0007669"/>
    <property type="project" value="InterPro"/>
</dbReference>
<evidence type="ECO:0000256" key="1">
    <source>
        <dbReference type="ARBA" id="ARBA00004479"/>
    </source>
</evidence>
<keyword evidence="15" id="KW-1185">Reference proteome</keyword>
<keyword evidence="4" id="KW-0732">Signal</keyword>
<evidence type="ECO:0000259" key="13">
    <source>
        <dbReference type="PROSITE" id="PS51328"/>
    </source>
</evidence>
<proteinExistence type="predicted"/>
<dbReference type="GO" id="GO:0005793">
    <property type="term" value="C:endoplasmic reticulum-Golgi intermediate compartment"/>
    <property type="evidence" value="ECO:0007669"/>
    <property type="project" value="TreeGrafter"/>
</dbReference>
<evidence type="ECO:0000256" key="5">
    <source>
        <dbReference type="ARBA" id="ARBA00022771"/>
    </source>
</evidence>
<keyword evidence="6" id="KW-0862">Zinc</keyword>
<dbReference type="SUPFAM" id="SSF57667">
    <property type="entry name" value="beta-beta-alpha zinc fingers"/>
    <property type="match status" value="1"/>
</dbReference>
<feature type="region of interest" description="Disordered" evidence="10">
    <location>
        <begin position="50"/>
        <end position="69"/>
    </location>
</feature>
<dbReference type="PROSITE" id="PS51328">
    <property type="entry name" value="L_LECTIN_LIKE"/>
    <property type="match status" value="1"/>
</dbReference>
<feature type="domain" description="L-type lectin-like" evidence="13">
    <location>
        <begin position="571"/>
        <end position="794"/>
    </location>
</feature>
<dbReference type="Pfam" id="PF02892">
    <property type="entry name" value="zf-BED"/>
    <property type="match status" value="1"/>
</dbReference>
<dbReference type="GO" id="GO:0005789">
    <property type="term" value="C:endoplasmic reticulum membrane"/>
    <property type="evidence" value="ECO:0007669"/>
    <property type="project" value="TreeGrafter"/>
</dbReference>
<feature type="domain" description="BED-type" evidence="12">
    <location>
        <begin position="2"/>
        <end position="51"/>
    </location>
</feature>
<sequence>MSGKSDVWNHFIKKGLGGRCKYCHQEVKTKGNTTNLRNHLLRRHPTIKTVSQKKKSGGSCGNARNGDENEQVVDDTPLDIVIVPDLQNVDNSDIESVASSTASVSVFKQQTLTSCLTNIKSFGDDGVKLGQINNAIIFMIAKDGLPLNTVEKTGFNYLMEVVAPLYKIPDRETVTHMIDDKYDILSTQLKLKIQEVEALSVTADVWSDSHNSQSYLSLTGHCIHENKLMSMIFGVAALTEPHNADYLAQVIINMTEKWGITNNKVVAFITDNGSHIVKAVTNVYGKNKHIPCFAHTLNLVASKPFENMDKLEEAKNVLTAVRDITTYLKHNINAADSLKKAQDHKTEPLGLIQSVSTRWNSVFYQLERFVELSEIIAPILLKYPKSPAMLTAQQLEVVKDIVNILRPLEVITKEISGEDYFTASKIIPIVSCLNETYNTMKTSTDIGAKIRTLIVDGLKKSFGSVEQVHLLAAATILDPRFKKIHFADQEACSQAINRINSSILDIKSQQQLPQNNSEEMEAIEGTDMEKGIWDFHKLLRTIDDRTDTMRTSPKFLTIFSAFLCFLTTEAILVRQESSLFGPYDAGNAHLAHWDLSGTAHLAETAIRLTPDEASAQGAIWNNYPLMSNDWEFHIQFHIHGKGVHLNGNGMAFWYAKEPLTPGHVFGSKDFFSGLGIFIDTVENAAAPHNHRHPYLSAVVNNGSFPYHHDEQGTAGQIGGCHLQARNLEWPTKLAISYISDVLTVYLDTQGTGTWTQCFRAVGVHLPTGYFLGASANTGEHSDNHDIVSITTLDNIIPEKVWEDRNLLIPHAEFLEIPFVEAAAKAEADAAGSDSLFGKIIYFGVLPHYQRHAVVEEVVQHRVEEVQEIIAETHDVIPEVKVEVPQPPPPPKPEVRTEPKVRVHPKTELKVEPKPEVEEPKPEKKVEPKPEAKVEPPLPPPKRTQPQVKVEEQPEVKVEPAPEPEAKISFLRKAIYICGIAVILYVAIFMFRKYNAQRKERMQKRLF</sequence>
<evidence type="ECO:0000313" key="14">
    <source>
        <dbReference type="EMBL" id="GFY39789.1"/>
    </source>
</evidence>
<gene>
    <name evidence="14" type="primary">Lman2</name>
    <name evidence="14" type="ORF">TNIN_386922</name>
</gene>
<dbReference type="GO" id="GO:0030134">
    <property type="term" value="C:COPII-coated ER to Golgi transport vesicle"/>
    <property type="evidence" value="ECO:0007669"/>
    <property type="project" value="TreeGrafter"/>
</dbReference>
<keyword evidence="2 11" id="KW-0812">Transmembrane</keyword>
<evidence type="ECO:0000256" key="9">
    <source>
        <dbReference type="PROSITE-ProRule" id="PRU00027"/>
    </source>
</evidence>
<keyword evidence="8 11" id="KW-0472">Membrane</keyword>
<comment type="subcellular location">
    <subcellularLocation>
        <location evidence="1">Membrane</location>
        <topology evidence="1">Single-pass type I membrane protein</topology>
    </subcellularLocation>
</comment>
<dbReference type="SMART" id="SM00614">
    <property type="entry name" value="ZnF_BED"/>
    <property type="match status" value="1"/>
</dbReference>
<feature type="region of interest" description="Disordered" evidence="10">
    <location>
        <begin position="879"/>
        <end position="960"/>
    </location>
</feature>
<name>A0A8X6WR63_9ARAC</name>
<organism evidence="14 15">
    <name type="scientific">Trichonephila inaurata madagascariensis</name>
    <dbReference type="NCBI Taxonomy" id="2747483"/>
    <lineage>
        <taxon>Eukaryota</taxon>
        <taxon>Metazoa</taxon>
        <taxon>Ecdysozoa</taxon>
        <taxon>Arthropoda</taxon>
        <taxon>Chelicerata</taxon>
        <taxon>Arachnida</taxon>
        <taxon>Araneae</taxon>
        <taxon>Araneomorphae</taxon>
        <taxon>Entelegynae</taxon>
        <taxon>Araneoidea</taxon>
        <taxon>Nephilidae</taxon>
        <taxon>Trichonephila</taxon>
        <taxon>Trichonephila inaurata</taxon>
    </lineage>
</organism>
<dbReference type="Pfam" id="PF04937">
    <property type="entry name" value="DUF659"/>
    <property type="match status" value="1"/>
</dbReference>